<feature type="signal peptide" evidence="1">
    <location>
        <begin position="1"/>
        <end position="24"/>
    </location>
</feature>
<dbReference type="Proteomes" id="UP001164705">
    <property type="component" value="Chromosome"/>
</dbReference>
<dbReference type="EMBL" id="CP113088">
    <property type="protein sequence ID" value="WAC03522.1"/>
    <property type="molecule type" value="Genomic_DNA"/>
</dbReference>
<dbReference type="AlphaFoldDB" id="A0A9E8MZU1"/>
<proteinExistence type="predicted"/>
<dbReference type="RefSeq" id="WP_267678106.1">
    <property type="nucleotide sequence ID" value="NZ_CP113088.1"/>
</dbReference>
<reference evidence="2" key="1">
    <citation type="submission" date="2022-11" db="EMBL/GenBank/DDBJ databases">
        <title>Lacinutrix neustonica HL-RS19T sp. nov., isolated from the surface microlayer sample of brackish Lake Shihwa.</title>
        <authorList>
            <person name="Choi J.Y."/>
            <person name="Hwang C.Y."/>
        </authorList>
    </citation>
    <scope>NUCLEOTIDE SEQUENCE</scope>
    <source>
        <strain evidence="2">HL-RS19</strain>
    </source>
</reference>
<feature type="chain" id="PRO_5038584924" evidence="1">
    <location>
        <begin position="25"/>
        <end position="117"/>
    </location>
</feature>
<organism evidence="2 3">
    <name type="scientific">Lacinutrix neustonica</name>
    <dbReference type="NCBI Taxonomy" id="2980107"/>
    <lineage>
        <taxon>Bacteria</taxon>
        <taxon>Pseudomonadati</taxon>
        <taxon>Bacteroidota</taxon>
        <taxon>Flavobacteriia</taxon>
        <taxon>Flavobacteriales</taxon>
        <taxon>Flavobacteriaceae</taxon>
        <taxon>Lacinutrix</taxon>
    </lineage>
</organism>
<dbReference type="KEGG" id="lnu:N7U66_08595"/>
<evidence type="ECO:0000256" key="1">
    <source>
        <dbReference type="SAM" id="SignalP"/>
    </source>
</evidence>
<accession>A0A9E8MZU1</accession>
<evidence type="ECO:0000313" key="2">
    <source>
        <dbReference type="EMBL" id="WAC03522.1"/>
    </source>
</evidence>
<sequence length="117" mass="13664">MMKKLYFVSILLLSLMTLMTFSCVDDNNAPTEPDYDSKPPQQIISVEQAVSMYNAQNEIKTKVINPALQKTYNDAHFEDTVFSWFSLDEMRQYINYIDAIQEENPTEKVSRYSGVFW</sequence>
<dbReference type="PROSITE" id="PS51257">
    <property type="entry name" value="PROKAR_LIPOPROTEIN"/>
    <property type="match status" value="1"/>
</dbReference>
<keyword evidence="1" id="KW-0732">Signal</keyword>
<protein>
    <submittedName>
        <fullName evidence="2">Uncharacterized protein</fullName>
    </submittedName>
</protein>
<keyword evidence="3" id="KW-1185">Reference proteome</keyword>
<name>A0A9E8MZU1_9FLAO</name>
<gene>
    <name evidence="2" type="ORF">N7U66_08595</name>
</gene>
<evidence type="ECO:0000313" key="3">
    <source>
        <dbReference type="Proteomes" id="UP001164705"/>
    </source>
</evidence>